<dbReference type="SUPFAM" id="SSF50978">
    <property type="entry name" value="WD40 repeat-like"/>
    <property type="match status" value="1"/>
</dbReference>
<dbReference type="InterPro" id="IPR001680">
    <property type="entry name" value="WD40_rpt"/>
</dbReference>
<dbReference type="AlphaFoldDB" id="A0A0D3DNV2"/>
<dbReference type="eggNOG" id="KOG0282">
    <property type="taxonomic scope" value="Eukaryota"/>
</dbReference>
<organism evidence="2 3">
    <name type="scientific">Brassica oleracea var. oleracea</name>
    <dbReference type="NCBI Taxonomy" id="109376"/>
    <lineage>
        <taxon>Eukaryota</taxon>
        <taxon>Viridiplantae</taxon>
        <taxon>Streptophyta</taxon>
        <taxon>Embryophyta</taxon>
        <taxon>Tracheophyta</taxon>
        <taxon>Spermatophyta</taxon>
        <taxon>Magnoliopsida</taxon>
        <taxon>eudicotyledons</taxon>
        <taxon>Gunneridae</taxon>
        <taxon>Pentapetalae</taxon>
        <taxon>rosids</taxon>
        <taxon>malvids</taxon>
        <taxon>Brassicales</taxon>
        <taxon>Brassicaceae</taxon>
        <taxon>Brassiceae</taxon>
        <taxon>Brassica</taxon>
    </lineage>
</organism>
<evidence type="ECO:0000313" key="2">
    <source>
        <dbReference type="EnsemblPlants" id="Bo8g059200.1"/>
    </source>
</evidence>
<protein>
    <submittedName>
        <fullName evidence="2">Uncharacterized protein</fullName>
    </submittedName>
</protein>
<reference evidence="2" key="2">
    <citation type="submission" date="2015-03" db="UniProtKB">
        <authorList>
            <consortium name="EnsemblPlants"/>
        </authorList>
    </citation>
    <scope>IDENTIFICATION</scope>
</reference>
<dbReference type="GO" id="GO:0003729">
    <property type="term" value="F:mRNA binding"/>
    <property type="evidence" value="ECO:0007669"/>
    <property type="project" value="TreeGrafter"/>
</dbReference>
<evidence type="ECO:0000256" key="1">
    <source>
        <dbReference type="PROSITE-ProRule" id="PRU00221"/>
    </source>
</evidence>
<dbReference type="HOGENOM" id="CLU_1519958_0_0_1"/>
<dbReference type="GO" id="GO:0000398">
    <property type="term" value="P:mRNA splicing, via spliceosome"/>
    <property type="evidence" value="ECO:0007669"/>
    <property type="project" value="InterPro"/>
</dbReference>
<dbReference type="STRING" id="109376.A0A0D3DNV2"/>
<dbReference type="Pfam" id="PF00400">
    <property type="entry name" value="WD40"/>
    <property type="match status" value="2"/>
</dbReference>
<keyword evidence="1" id="KW-0853">WD repeat</keyword>
<dbReference type="InterPro" id="IPR015943">
    <property type="entry name" value="WD40/YVTN_repeat-like_dom_sf"/>
</dbReference>
<dbReference type="PROSITE" id="PS50082">
    <property type="entry name" value="WD_REPEATS_2"/>
    <property type="match status" value="1"/>
</dbReference>
<dbReference type="PROSITE" id="PS50294">
    <property type="entry name" value="WD_REPEATS_REGION"/>
    <property type="match status" value="1"/>
</dbReference>
<name>A0A0D3DNV2_BRAOL</name>
<dbReference type="InterPro" id="IPR032847">
    <property type="entry name" value="PRPF17"/>
</dbReference>
<dbReference type="EnsemblPlants" id="Bo8g059200.1">
    <property type="protein sequence ID" value="Bo8g059200.1"/>
    <property type="gene ID" value="Bo8g059200"/>
</dbReference>
<accession>A0A0D3DNV2</accession>
<dbReference type="OMA" id="WINCRES"/>
<feature type="repeat" description="WD" evidence="1">
    <location>
        <begin position="20"/>
        <end position="61"/>
    </location>
</feature>
<dbReference type="Gramene" id="Bo8g059200.1">
    <property type="protein sequence ID" value="Bo8g059200.1"/>
    <property type="gene ID" value="Bo8g059200"/>
</dbReference>
<dbReference type="PANTHER" id="PTHR43979">
    <property type="entry name" value="PRE-MRNA-PROCESSING FACTOR 17"/>
    <property type="match status" value="1"/>
</dbReference>
<reference evidence="2 3" key="1">
    <citation type="journal article" date="2014" name="Genome Biol.">
        <title>Transcriptome and methylome profiling reveals relics of genome dominance in the mesopolyploid Brassica oleracea.</title>
        <authorList>
            <person name="Parkin I.A."/>
            <person name="Koh C."/>
            <person name="Tang H."/>
            <person name="Robinson S.J."/>
            <person name="Kagale S."/>
            <person name="Clarke W.E."/>
            <person name="Town C.D."/>
            <person name="Nixon J."/>
            <person name="Krishnakumar V."/>
            <person name="Bidwell S.L."/>
            <person name="Denoeud F."/>
            <person name="Belcram H."/>
            <person name="Links M.G."/>
            <person name="Just J."/>
            <person name="Clarke C."/>
            <person name="Bender T."/>
            <person name="Huebert T."/>
            <person name="Mason A.S."/>
            <person name="Pires J.C."/>
            <person name="Barker G."/>
            <person name="Moore J."/>
            <person name="Walley P.G."/>
            <person name="Manoli S."/>
            <person name="Batley J."/>
            <person name="Edwards D."/>
            <person name="Nelson M.N."/>
            <person name="Wang X."/>
            <person name="Paterson A.H."/>
            <person name="King G."/>
            <person name="Bancroft I."/>
            <person name="Chalhoub B."/>
            <person name="Sharpe A.G."/>
        </authorList>
    </citation>
    <scope>NUCLEOTIDE SEQUENCE</scope>
    <source>
        <strain evidence="2 3">cv. TO1000</strain>
    </source>
</reference>
<dbReference type="GO" id="GO:0071013">
    <property type="term" value="C:catalytic step 2 spliceosome"/>
    <property type="evidence" value="ECO:0007669"/>
    <property type="project" value="InterPro"/>
</dbReference>
<dbReference type="PANTHER" id="PTHR43979:SF1">
    <property type="entry name" value="PRE-MRNA-PROCESSING FACTOR 17"/>
    <property type="match status" value="1"/>
</dbReference>
<dbReference type="SMART" id="SM00320">
    <property type="entry name" value="WD40"/>
    <property type="match status" value="2"/>
</dbReference>
<keyword evidence="3" id="KW-1185">Reference proteome</keyword>
<dbReference type="Proteomes" id="UP000032141">
    <property type="component" value="Chromosome C8"/>
</dbReference>
<evidence type="ECO:0000313" key="3">
    <source>
        <dbReference type="Proteomes" id="UP000032141"/>
    </source>
</evidence>
<dbReference type="InterPro" id="IPR036322">
    <property type="entry name" value="WD40_repeat_dom_sf"/>
</dbReference>
<proteinExistence type="predicted"/>
<sequence length="177" mass="19950">MDCKVKIWDVYNSGKCMRIYMGHGKAVGDICFSNDGTKFLTGGYDKNIKYWDTETGHRLSRQEGSLCGEVTQEYDQHLGAVNTITFVNNDNRSCKEVFRTLKCHNGVCTGAEWHPLEQSKVATCGWDGLIKYWIERRESTSDGSISTYGDMIKSEQRLELAVSVTLRAAPVFLRAMA</sequence>
<dbReference type="Gene3D" id="2.130.10.10">
    <property type="entry name" value="YVTN repeat-like/Quinoprotein amine dehydrogenase"/>
    <property type="match status" value="1"/>
</dbReference>